<dbReference type="AlphaFoldDB" id="A0AA44Y3L3"/>
<name>A0AA44Y3L3_BURVI</name>
<dbReference type="InterPro" id="IPR037293">
    <property type="entry name" value="Gal_Oxidase_central_sf"/>
</dbReference>
<evidence type="ECO:0000313" key="3">
    <source>
        <dbReference type="EMBL" id="PRH43611.1"/>
    </source>
</evidence>
<keyword evidence="1" id="KW-0880">Kelch repeat</keyword>
<dbReference type="InterPro" id="IPR006652">
    <property type="entry name" value="Kelch_1"/>
</dbReference>
<organism evidence="3 4">
    <name type="scientific">Burkholderia vietnamiensis</name>
    <dbReference type="NCBI Taxonomy" id="60552"/>
    <lineage>
        <taxon>Bacteria</taxon>
        <taxon>Pseudomonadati</taxon>
        <taxon>Pseudomonadota</taxon>
        <taxon>Betaproteobacteria</taxon>
        <taxon>Burkholderiales</taxon>
        <taxon>Burkholderiaceae</taxon>
        <taxon>Burkholderia</taxon>
        <taxon>Burkholderia cepacia complex</taxon>
    </lineage>
</organism>
<dbReference type="SUPFAM" id="SSF50965">
    <property type="entry name" value="Galactose oxidase, central domain"/>
    <property type="match status" value="1"/>
</dbReference>
<accession>A0AA44Y3L3</accession>
<dbReference type="SMART" id="SM00612">
    <property type="entry name" value="Kelch"/>
    <property type="match status" value="6"/>
</dbReference>
<protein>
    <submittedName>
        <fullName evidence="3">Kelch-like protein</fullName>
    </submittedName>
</protein>
<dbReference type="Gene3D" id="2.120.10.80">
    <property type="entry name" value="Kelch-type beta propeller"/>
    <property type="match status" value="1"/>
</dbReference>
<evidence type="ECO:0000256" key="1">
    <source>
        <dbReference type="ARBA" id="ARBA00022441"/>
    </source>
</evidence>
<gene>
    <name evidence="3" type="ORF">C6T65_03910</name>
</gene>
<dbReference type="EMBL" id="PVHK01000027">
    <property type="protein sequence ID" value="PRH43611.1"/>
    <property type="molecule type" value="Genomic_DNA"/>
</dbReference>
<dbReference type="InterPro" id="IPR011043">
    <property type="entry name" value="Gal_Oxase/kelch_b-propeller"/>
</dbReference>
<dbReference type="Gene3D" id="2.130.10.80">
    <property type="entry name" value="Galactose oxidase/kelch, beta-propeller"/>
    <property type="match status" value="3"/>
</dbReference>
<dbReference type="PANTHER" id="PTHR46344:SF27">
    <property type="entry name" value="KELCH REPEAT SUPERFAMILY PROTEIN"/>
    <property type="match status" value="1"/>
</dbReference>
<dbReference type="InterPro" id="IPR015915">
    <property type="entry name" value="Kelch-typ_b-propeller"/>
</dbReference>
<evidence type="ECO:0000313" key="4">
    <source>
        <dbReference type="Proteomes" id="UP000237632"/>
    </source>
</evidence>
<sequence length="466" mass="48830">MRMNTLGSSELRRTLMALGIVLLTGVSMFYATDEVGQADIDRPSIERTTTKTAGVWQSTTRMVLARYGHTATLLPNGKVLVAGGFGGPGGGGLLAVSELYDPAHPKWSKAGAMVLPRQAHKAVLLADGNVLVAGGLAADSNNLSATPSAEVYSPTRGVWNRVGNMATGRLGHTMTVLKDGRVLVTGGHRADDVMDDDAFASAELFNPTDGQWAVTASMSIGRRGHTATLLPNGKVLVVGGRMAGSNGDATAMAELFDPVKDTWVAVAPMRNARYGHSATLLRSGKVLVVGGEDVKKAGDDTKRLDAAMAEVVKEKGSDFTSTDLAIALAKDPGPYRSLAEIYDPVTNQWSPAGNLNAARSGARAVLLPNGNVLVARGADDESLDLNSSEIYDVKTGVWRLTAPMNDGVGIGATLTVLPGGEVLAAGGDRGYVKSKPGLRERLAQGIYRADDFNDNSALSSAEILRY</sequence>
<evidence type="ECO:0000256" key="2">
    <source>
        <dbReference type="ARBA" id="ARBA00022737"/>
    </source>
</evidence>
<dbReference type="Pfam" id="PF24681">
    <property type="entry name" value="Kelch_KLHDC2_KLHL20_DRC7"/>
    <property type="match status" value="1"/>
</dbReference>
<dbReference type="Proteomes" id="UP000237632">
    <property type="component" value="Unassembled WGS sequence"/>
</dbReference>
<keyword evidence="2" id="KW-0677">Repeat</keyword>
<proteinExistence type="predicted"/>
<comment type="caution">
    <text evidence="3">The sequence shown here is derived from an EMBL/GenBank/DDBJ whole genome shotgun (WGS) entry which is preliminary data.</text>
</comment>
<dbReference type="PANTHER" id="PTHR46344">
    <property type="entry name" value="OS02G0202900 PROTEIN"/>
    <property type="match status" value="1"/>
</dbReference>
<reference evidence="3 4" key="1">
    <citation type="submission" date="2018-03" db="EMBL/GenBank/DDBJ databases">
        <authorList>
            <person name="Nguyen K."/>
            <person name="Fouts D."/>
            <person name="Sutton G."/>
        </authorList>
    </citation>
    <scope>NUCLEOTIDE SEQUENCE [LARGE SCALE GENOMIC DNA]</scope>
    <source>
        <strain evidence="3 4">AU3578</strain>
    </source>
</reference>